<dbReference type="RefSeq" id="WP_134082102.1">
    <property type="nucleotide sequence ID" value="NZ_SOQX01000002.1"/>
</dbReference>
<dbReference type="PRINTS" id="PR00040">
    <property type="entry name" value="HTHMERR"/>
</dbReference>
<keyword evidence="2" id="KW-0238">DNA-binding</keyword>
<dbReference type="PANTHER" id="PTHR30204">
    <property type="entry name" value="REDOX-CYCLING DRUG-SENSING TRANSCRIPTIONAL ACTIVATOR SOXR"/>
    <property type="match status" value="1"/>
</dbReference>
<comment type="caution">
    <text evidence="6">The sequence shown here is derived from an EMBL/GenBank/DDBJ whole genome shotgun (WGS) entry which is preliminary data.</text>
</comment>
<accession>A0A4R8IZF7</accession>
<evidence type="ECO:0000256" key="1">
    <source>
        <dbReference type="ARBA" id="ARBA00023015"/>
    </source>
</evidence>
<dbReference type="Proteomes" id="UP000294914">
    <property type="component" value="Unassembled WGS sequence"/>
</dbReference>
<dbReference type="GO" id="GO:0003677">
    <property type="term" value="F:DNA binding"/>
    <property type="evidence" value="ECO:0007669"/>
    <property type="project" value="UniProtKB-KW"/>
</dbReference>
<dbReference type="PANTHER" id="PTHR30204:SF94">
    <property type="entry name" value="HEAVY METAL-DEPENDENT TRANSCRIPTIONAL REGULATOR HI_0293-RELATED"/>
    <property type="match status" value="1"/>
</dbReference>
<feature type="domain" description="HTH merR-type" evidence="5">
    <location>
        <begin position="3"/>
        <end position="72"/>
    </location>
</feature>
<reference evidence="6 7" key="1">
    <citation type="submission" date="2019-03" db="EMBL/GenBank/DDBJ databases">
        <title>Genomic Encyclopedia of Type Strains, Phase IV (KMG-IV): sequencing the most valuable type-strain genomes for metagenomic binning, comparative biology and taxonomic classification.</title>
        <authorList>
            <person name="Goeker M."/>
        </authorList>
    </citation>
    <scope>NUCLEOTIDE SEQUENCE [LARGE SCALE GENOMIC DNA]</scope>
    <source>
        <strain evidence="6 7">DSM 16326</strain>
    </source>
</reference>
<dbReference type="GO" id="GO:0003700">
    <property type="term" value="F:DNA-binding transcription factor activity"/>
    <property type="evidence" value="ECO:0007669"/>
    <property type="project" value="InterPro"/>
</dbReference>
<protein>
    <submittedName>
        <fullName evidence="6">MerR family mercuric resistance operon transcriptional regulator</fullName>
    </submittedName>
</protein>
<dbReference type="CDD" id="cd04770">
    <property type="entry name" value="HTH_HMRTR"/>
    <property type="match status" value="1"/>
</dbReference>
<keyword evidence="1" id="KW-0805">Transcription regulation</keyword>
<evidence type="ECO:0000256" key="3">
    <source>
        <dbReference type="ARBA" id="ARBA00023163"/>
    </source>
</evidence>
<name>A0A4R8IZF7_9GAMM</name>
<dbReference type="OrthoDB" id="9808480at2"/>
<proteinExistence type="predicted"/>
<evidence type="ECO:0000256" key="2">
    <source>
        <dbReference type="ARBA" id="ARBA00023125"/>
    </source>
</evidence>
<sequence length="138" mass="15520">MNNLSIGQLASAAGVTVETLRFYEKQGLLSKPQRTDSGYRQYPPDSIKRVRFIQHAKQVGFTLNDIGELLALRQDQNTACADIKSRAIRKIEEVDQKIRELERIRDALQRMAQKCSGAGALSDCPILEELDDQEENNG</sequence>
<evidence type="ECO:0000313" key="7">
    <source>
        <dbReference type="Proteomes" id="UP000294914"/>
    </source>
</evidence>
<keyword evidence="3" id="KW-0804">Transcription</keyword>
<evidence type="ECO:0000259" key="5">
    <source>
        <dbReference type="PROSITE" id="PS50937"/>
    </source>
</evidence>
<dbReference type="SMART" id="SM00422">
    <property type="entry name" value="HTH_MERR"/>
    <property type="match status" value="1"/>
</dbReference>
<dbReference type="NCBIfam" id="NF007069">
    <property type="entry name" value="PRK09514.1"/>
    <property type="match status" value="1"/>
</dbReference>
<organism evidence="6 7">
    <name type="scientific">Thiohalophilus thiocyanatoxydans</name>
    <dbReference type="NCBI Taxonomy" id="381308"/>
    <lineage>
        <taxon>Bacteria</taxon>
        <taxon>Pseudomonadati</taxon>
        <taxon>Pseudomonadota</taxon>
        <taxon>Gammaproteobacteria</taxon>
        <taxon>Thiohalomonadales</taxon>
        <taxon>Thiohalophilaceae</taxon>
        <taxon>Thiohalophilus</taxon>
    </lineage>
</organism>
<evidence type="ECO:0000256" key="4">
    <source>
        <dbReference type="SAM" id="Coils"/>
    </source>
</evidence>
<dbReference type="EMBL" id="SOQX01000002">
    <property type="protein sequence ID" value="TDY02843.1"/>
    <property type="molecule type" value="Genomic_DNA"/>
</dbReference>
<dbReference type="AlphaFoldDB" id="A0A4R8IZF7"/>
<dbReference type="InterPro" id="IPR000551">
    <property type="entry name" value="MerR-type_HTH_dom"/>
</dbReference>
<dbReference type="SUPFAM" id="SSF46955">
    <property type="entry name" value="Putative DNA-binding domain"/>
    <property type="match status" value="1"/>
</dbReference>
<dbReference type="InterPro" id="IPR047057">
    <property type="entry name" value="MerR_fam"/>
</dbReference>
<dbReference type="Pfam" id="PF13411">
    <property type="entry name" value="MerR_1"/>
    <property type="match status" value="1"/>
</dbReference>
<keyword evidence="4" id="KW-0175">Coiled coil</keyword>
<dbReference type="InterPro" id="IPR009061">
    <property type="entry name" value="DNA-bd_dom_put_sf"/>
</dbReference>
<gene>
    <name evidence="6" type="ORF">EDC23_1227</name>
</gene>
<dbReference type="Gene3D" id="1.10.1660.10">
    <property type="match status" value="1"/>
</dbReference>
<evidence type="ECO:0000313" key="6">
    <source>
        <dbReference type="EMBL" id="TDY02843.1"/>
    </source>
</evidence>
<keyword evidence="7" id="KW-1185">Reference proteome</keyword>
<dbReference type="PROSITE" id="PS50937">
    <property type="entry name" value="HTH_MERR_2"/>
    <property type="match status" value="1"/>
</dbReference>
<feature type="coiled-coil region" evidence="4">
    <location>
        <begin position="84"/>
        <end position="114"/>
    </location>
</feature>
<dbReference type="PROSITE" id="PS00552">
    <property type="entry name" value="HTH_MERR_1"/>
    <property type="match status" value="1"/>
</dbReference>